<evidence type="ECO:0000313" key="2">
    <source>
        <dbReference type="EMBL" id="MPM89018.1"/>
    </source>
</evidence>
<feature type="region of interest" description="Disordered" evidence="1">
    <location>
        <begin position="70"/>
        <end position="93"/>
    </location>
</feature>
<reference evidence="2" key="1">
    <citation type="submission" date="2019-08" db="EMBL/GenBank/DDBJ databases">
        <authorList>
            <person name="Kucharzyk K."/>
            <person name="Murdoch R.W."/>
            <person name="Higgins S."/>
            <person name="Loffler F."/>
        </authorList>
    </citation>
    <scope>NUCLEOTIDE SEQUENCE</scope>
</reference>
<name>A0A645DJ10_9ZZZZ</name>
<comment type="caution">
    <text evidence="2">The sequence shown here is derived from an EMBL/GenBank/DDBJ whole genome shotgun (WGS) entry which is preliminary data.</text>
</comment>
<organism evidence="2">
    <name type="scientific">bioreactor metagenome</name>
    <dbReference type="NCBI Taxonomy" id="1076179"/>
    <lineage>
        <taxon>unclassified sequences</taxon>
        <taxon>metagenomes</taxon>
        <taxon>ecological metagenomes</taxon>
    </lineage>
</organism>
<dbReference type="EMBL" id="VSSQ01036514">
    <property type="protein sequence ID" value="MPM89018.1"/>
    <property type="molecule type" value="Genomic_DNA"/>
</dbReference>
<sequence>MVWPPAAESAAEGAAFERPFHVFYKIRRSARNHLFFVPLDISRRGKLSYRRLKRVLLKLLVVDPVCVKRRGGEQHQQKRQRAENGARLWEQLH</sequence>
<gene>
    <name evidence="2" type="ORF">SDC9_136126</name>
</gene>
<proteinExistence type="predicted"/>
<evidence type="ECO:0000256" key="1">
    <source>
        <dbReference type="SAM" id="MobiDB-lite"/>
    </source>
</evidence>
<dbReference type="AlphaFoldDB" id="A0A645DJ10"/>
<protein>
    <submittedName>
        <fullName evidence="2">Uncharacterized protein</fullName>
    </submittedName>
</protein>
<accession>A0A645DJ10</accession>